<comment type="caution">
    <text evidence="1">The sequence shown here is derived from an EMBL/GenBank/DDBJ whole genome shotgun (WGS) entry which is preliminary data.</text>
</comment>
<dbReference type="EMBL" id="BJXA01000070">
    <property type="protein sequence ID" value="GEM42463.1"/>
    <property type="molecule type" value="Genomic_DNA"/>
</dbReference>
<reference evidence="1 2" key="1">
    <citation type="submission" date="2019-07" db="EMBL/GenBank/DDBJ databases">
        <title>Whole genome shotgun sequence of Nocardia ninae NBRC 108245.</title>
        <authorList>
            <person name="Hosoyama A."/>
            <person name="Uohara A."/>
            <person name="Ohji S."/>
            <person name="Ichikawa N."/>
        </authorList>
    </citation>
    <scope>NUCLEOTIDE SEQUENCE [LARGE SCALE GENOMIC DNA]</scope>
    <source>
        <strain evidence="1 2">NBRC 108245</strain>
    </source>
</reference>
<evidence type="ECO:0008006" key="3">
    <source>
        <dbReference type="Google" id="ProtNLM"/>
    </source>
</evidence>
<dbReference type="SUPFAM" id="SSF53335">
    <property type="entry name" value="S-adenosyl-L-methionine-dependent methyltransferases"/>
    <property type="match status" value="1"/>
</dbReference>
<organism evidence="1 2">
    <name type="scientific">Nocardia ninae NBRC 108245</name>
    <dbReference type="NCBI Taxonomy" id="1210091"/>
    <lineage>
        <taxon>Bacteria</taxon>
        <taxon>Bacillati</taxon>
        <taxon>Actinomycetota</taxon>
        <taxon>Actinomycetes</taxon>
        <taxon>Mycobacteriales</taxon>
        <taxon>Nocardiaceae</taxon>
        <taxon>Nocardia</taxon>
    </lineage>
</organism>
<gene>
    <name evidence="1" type="ORF">NN4_69820</name>
</gene>
<dbReference type="PIRSF" id="PIRSF017393">
    <property type="entry name" value="MTase_SAV2177"/>
    <property type="match status" value="1"/>
</dbReference>
<dbReference type="RefSeq" id="WP_147140070.1">
    <property type="nucleotide sequence ID" value="NZ_BJXA01000070.1"/>
</dbReference>
<dbReference type="InterPro" id="IPR006764">
    <property type="entry name" value="SAM_dep_MeTrfase_SAV2177_type"/>
</dbReference>
<proteinExistence type="predicted"/>
<dbReference type="Pfam" id="PF04672">
    <property type="entry name" value="Methyltransf_19"/>
    <property type="match status" value="1"/>
</dbReference>
<accession>A0A511MPC7</accession>
<evidence type="ECO:0000313" key="1">
    <source>
        <dbReference type="EMBL" id="GEM42463.1"/>
    </source>
</evidence>
<dbReference type="OrthoDB" id="3216820at2"/>
<dbReference type="Gene3D" id="3.40.50.150">
    <property type="entry name" value="Vaccinia Virus protein VP39"/>
    <property type="match status" value="1"/>
</dbReference>
<name>A0A511MPC7_9NOCA</name>
<dbReference type="Proteomes" id="UP000321424">
    <property type="component" value="Unassembled WGS sequence"/>
</dbReference>
<evidence type="ECO:0000313" key="2">
    <source>
        <dbReference type="Proteomes" id="UP000321424"/>
    </source>
</evidence>
<sequence>MNSEPPASRIDVSKPHPARRYDYWLGGKDNFPADRESADMVAEAFPTVRLAALENRAFLRRVVAYLADAGVRQFLDIGAGLPTAGNVHEIAQDIAPESRVVYVDNDPIVLVHARALLNSSPEGATAYLDADIREPDRILAHPDLARVLDLDQPVALMLVAIMHFITDDDGPYELVRKLCDALPSGSYLVMTHATSDHLTAEELAESNAANLRSGVPFRLRSTEEFTRFFTDLELVPPGIGSVMTWRPGEWRPHPRPEAVSMLGAVARIR</sequence>
<dbReference type="AlphaFoldDB" id="A0A511MPC7"/>
<protein>
    <recommendedName>
        <fullName evidence="3">Methyltransferase</fullName>
    </recommendedName>
</protein>
<keyword evidence="2" id="KW-1185">Reference proteome</keyword>
<dbReference type="InterPro" id="IPR029063">
    <property type="entry name" value="SAM-dependent_MTases_sf"/>
</dbReference>